<sequence>MESSSSSYAMPRTSLAGRCAVVGLLLASSAGVSSGFTASVFQEQAQLQRTAPSKTEGVEIELPDFEEMFSRIQAISPLAKLAIQGGGTGEGGGFGKIDDVAPEGMKWKKVESNKRKLVHHIDKIDNFQGLGPPMQRFRVSLEGPVHGMEFASFITSTERRLTWDPQIDQVVEVYPINDLDAANIAMGFGKFGDCEKLGVGYTLTQAHPIGISPREQLTLCGIQKFHDGSALIWGTELEDWHNHLFPEGERKTRGRSHLFSVALVPTGENTFDAEYVLQLDFGGNLPHWMTAPLVVDSVKSMFKVMKPYFAEGEGGELDKIMKQEQIDQENLLHGSSILFTP</sequence>
<comment type="caution">
    <text evidence="1">The sequence shown here is derived from an EMBL/GenBank/DDBJ whole genome shotgun (WGS) entry which is preliminary data.</text>
</comment>
<evidence type="ECO:0000313" key="2">
    <source>
        <dbReference type="Proteomes" id="UP000266841"/>
    </source>
</evidence>
<protein>
    <recommendedName>
        <fullName evidence="3">START domain-containing protein</fullName>
    </recommendedName>
</protein>
<proteinExistence type="predicted"/>
<dbReference type="AlphaFoldDB" id="K0SYJ4"/>
<name>K0SYJ4_THAOC</name>
<dbReference type="EMBL" id="AGNL01018342">
    <property type="protein sequence ID" value="EJK63282.1"/>
    <property type="molecule type" value="Genomic_DNA"/>
</dbReference>
<evidence type="ECO:0008006" key="3">
    <source>
        <dbReference type="Google" id="ProtNLM"/>
    </source>
</evidence>
<gene>
    <name evidence="1" type="ORF">THAOC_16072</name>
</gene>
<accession>K0SYJ4</accession>
<organism evidence="1 2">
    <name type="scientific">Thalassiosira oceanica</name>
    <name type="common">Marine diatom</name>
    <dbReference type="NCBI Taxonomy" id="159749"/>
    <lineage>
        <taxon>Eukaryota</taxon>
        <taxon>Sar</taxon>
        <taxon>Stramenopiles</taxon>
        <taxon>Ochrophyta</taxon>
        <taxon>Bacillariophyta</taxon>
        <taxon>Coscinodiscophyceae</taxon>
        <taxon>Thalassiosirophycidae</taxon>
        <taxon>Thalassiosirales</taxon>
        <taxon>Thalassiosiraceae</taxon>
        <taxon>Thalassiosira</taxon>
    </lineage>
</organism>
<dbReference type="SUPFAM" id="SSF55961">
    <property type="entry name" value="Bet v1-like"/>
    <property type="match status" value="1"/>
</dbReference>
<dbReference type="InterPro" id="IPR023393">
    <property type="entry name" value="START-like_dom_sf"/>
</dbReference>
<reference evidence="1 2" key="1">
    <citation type="journal article" date="2012" name="Genome Biol.">
        <title>Genome and low-iron response of an oceanic diatom adapted to chronic iron limitation.</title>
        <authorList>
            <person name="Lommer M."/>
            <person name="Specht M."/>
            <person name="Roy A.S."/>
            <person name="Kraemer L."/>
            <person name="Andreson R."/>
            <person name="Gutowska M.A."/>
            <person name="Wolf J."/>
            <person name="Bergner S.V."/>
            <person name="Schilhabel M.B."/>
            <person name="Klostermeier U.C."/>
            <person name="Beiko R.G."/>
            <person name="Rosenstiel P."/>
            <person name="Hippler M."/>
            <person name="Laroche J."/>
        </authorList>
    </citation>
    <scope>NUCLEOTIDE SEQUENCE [LARGE SCALE GENOMIC DNA]</scope>
    <source>
        <strain evidence="1 2">CCMP1005</strain>
    </source>
</reference>
<evidence type="ECO:0000313" key="1">
    <source>
        <dbReference type="EMBL" id="EJK63282.1"/>
    </source>
</evidence>
<dbReference type="Gene3D" id="3.30.530.20">
    <property type="match status" value="1"/>
</dbReference>
<dbReference type="OMA" id="WMTAPLV"/>
<dbReference type="Proteomes" id="UP000266841">
    <property type="component" value="Unassembled WGS sequence"/>
</dbReference>
<dbReference type="OrthoDB" id="38621at2759"/>
<dbReference type="eggNOG" id="ENOG502SKA6">
    <property type="taxonomic scope" value="Eukaryota"/>
</dbReference>
<keyword evidence="2" id="KW-1185">Reference proteome</keyword>